<dbReference type="Proteomes" id="UP000193411">
    <property type="component" value="Unassembled WGS sequence"/>
</dbReference>
<feature type="region of interest" description="Disordered" evidence="14">
    <location>
        <begin position="329"/>
        <end position="381"/>
    </location>
</feature>
<evidence type="ECO:0000256" key="5">
    <source>
        <dbReference type="ARBA" id="ARBA00022490"/>
    </source>
</evidence>
<dbReference type="Gene3D" id="3.90.190.10">
    <property type="entry name" value="Protein tyrosine phosphatase superfamily"/>
    <property type="match status" value="2"/>
</dbReference>
<dbReference type="InterPro" id="IPR044506">
    <property type="entry name" value="CDC14_C"/>
</dbReference>
<dbReference type="InterPro" id="IPR000340">
    <property type="entry name" value="Dual-sp_phosphatase_cat-dom"/>
</dbReference>
<evidence type="ECO:0000313" key="17">
    <source>
        <dbReference type="EMBL" id="ORZ30243.1"/>
    </source>
</evidence>
<evidence type="ECO:0000313" key="18">
    <source>
        <dbReference type="Proteomes" id="UP000193411"/>
    </source>
</evidence>
<accession>A0A1Y2H965</accession>
<dbReference type="PROSITE" id="PS50054">
    <property type="entry name" value="TYR_PHOSPHATASE_DUAL"/>
    <property type="match status" value="1"/>
</dbReference>
<dbReference type="OrthoDB" id="5632at2759"/>
<dbReference type="PANTHER" id="PTHR23339">
    <property type="entry name" value="TYROSINE SPECIFIC PROTEIN PHOSPHATASE AND DUAL SPECIFICITY PROTEIN PHOSPHATASE"/>
    <property type="match status" value="1"/>
</dbReference>
<keyword evidence="13" id="KW-0131">Cell cycle</keyword>
<dbReference type="InterPro" id="IPR029260">
    <property type="entry name" value="DSPn"/>
</dbReference>
<sequence>MFEIMPNRLYYTWTQVDLSQYNGNPNSNEHYFTVDNALQYCAFYLDFGPLNMGHLYRFICFLESKMRDPNLANRKLVFYSGAAHDKRANAAYLVATYMMVTQQMDPEEAYRPLLGADPPFMPFRDAGSGPATYFITILDCLKGLHKAISLGLFSFDTFDLAEYEKHEKVDNGDFNWITSKFLAFASPSDNPPSTFSSHQLAEYFASHGVVTVVRLNNKLYDKSAFTRRGIEHVEMYFPDGSCPTDEVMYRFLDLAESRNGALAVHCKAGLGRTGSLIAAYLMKHYKFEASEVISFLRIMRPGSVVGPQQNWLAGKQNELHNLLANGRPAGAAVSRPMSSTNNSSNYSATASMADRPSTHVTSYGPVPNQPRKVHDPKDPLSVASSVNRYQQSAAQASPQQQQQPLSIVATPISSVMGKPTVAWGSGPSAPATGRAGFRNLVAGTSAGQYNVNSQAEKIAAATQQQQVPQQQQQQQPVVSSASSRRSGARSGQRGI</sequence>
<keyword evidence="6" id="KW-0597">Phosphoprotein</keyword>
<reference evidence="17 18" key="1">
    <citation type="submission" date="2016-07" db="EMBL/GenBank/DDBJ databases">
        <title>Pervasive Adenine N6-methylation of Active Genes in Fungi.</title>
        <authorList>
            <consortium name="DOE Joint Genome Institute"/>
            <person name="Mondo S.J."/>
            <person name="Dannebaum R.O."/>
            <person name="Kuo R.C."/>
            <person name="Labutti K."/>
            <person name="Haridas S."/>
            <person name="Kuo A."/>
            <person name="Salamov A."/>
            <person name="Ahrendt S.R."/>
            <person name="Lipzen A."/>
            <person name="Sullivan W."/>
            <person name="Andreopoulos W.B."/>
            <person name="Clum A."/>
            <person name="Lindquist E."/>
            <person name="Daum C."/>
            <person name="Ramamoorthy G.K."/>
            <person name="Gryganskyi A."/>
            <person name="Culley D."/>
            <person name="Magnuson J.K."/>
            <person name="James T.Y."/>
            <person name="O'Malley M.A."/>
            <person name="Stajich J.E."/>
            <person name="Spatafora J.W."/>
            <person name="Visel A."/>
            <person name="Grigoriev I.V."/>
        </authorList>
    </citation>
    <scope>NUCLEOTIDE SEQUENCE [LARGE SCALE GENOMIC DNA]</scope>
    <source>
        <strain evidence="17 18">PL171</strain>
    </source>
</reference>
<comment type="similarity">
    <text evidence="3">Belongs to the protein-tyrosine phosphatase family. Non-receptor class CDC14 subfamily.</text>
</comment>
<gene>
    <name evidence="17" type="ORF">BCR44DRAFT_124617</name>
</gene>
<evidence type="ECO:0000256" key="13">
    <source>
        <dbReference type="ARBA" id="ARBA00023306"/>
    </source>
</evidence>
<evidence type="ECO:0000256" key="7">
    <source>
        <dbReference type="ARBA" id="ARBA00022618"/>
    </source>
</evidence>
<dbReference type="Pfam" id="PF00782">
    <property type="entry name" value="DSPc"/>
    <property type="match status" value="1"/>
</dbReference>
<dbReference type="EMBL" id="MCFL01000092">
    <property type="protein sequence ID" value="ORZ30243.1"/>
    <property type="molecule type" value="Genomic_DNA"/>
</dbReference>
<dbReference type="SMART" id="SM00404">
    <property type="entry name" value="PTPc_motif"/>
    <property type="match status" value="1"/>
</dbReference>
<dbReference type="GO" id="GO:0007096">
    <property type="term" value="P:regulation of exit from mitosis"/>
    <property type="evidence" value="ECO:0007669"/>
    <property type="project" value="UniProtKB-ARBA"/>
</dbReference>
<dbReference type="InterPro" id="IPR003595">
    <property type="entry name" value="Tyr_Pase_cat"/>
</dbReference>
<evidence type="ECO:0000256" key="12">
    <source>
        <dbReference type="ARBA" id="ARBA00023254"/>
    </source>
</evidence>
<proteinExistence type="inferred from homology"/>
<dbReference type="GO" id="GO:0005737">
    <property type="term" value="C:cytoplasm"/>
    <property type="evidence" value="ECO:0007669"/>
    <property type="project" value="UniProtKB-SubCell"/>
</dbReference>
<dbReference type="AlphaFoldDB" id="A0A1Y2H965"/>
<dbReference type="GO" id="GO:0033554">
    <property type="term" value="P:cellular response to stress"/>
    <property type="evidence" value="ECO:0007669"/>
    <property type="project" value="UniProtKB-ARBA"/>
</dbReference>
<dbReference type="InterPro" id="IPR050561">
    <property type="entry name" value="PTP"/>
</dbReference>
<evidence type="ECO:0000256" key="9">
    <source>
        <dbReference type="ARBA" id="ARBA00022801"/>
    </source>
</evidence>
<dbReference type="GO" id="GO:0004725">
    <property type="term" value="F:protein tyrosine phosphatase activity"/>
    <property type="evidence" value="ECO:0007669"/>
    <property type="project" value="UniProtKB-EC"/>
</dbReference>
<dbReference type="GO" id="GO:0032954">
    <property type="term" value="P:regulation of cytokinetic process"/>
    <property type="evidence" value="ECO:0007669"/>
    <property type="project" value="UniProtKB-ARBA"/>
</dbReference>
<dbReference type="InterPro" id="IPR029021">
    <property type="entry name" value="Prot-tyrosine_phosphatase-like"/>
</dbReference>
<keyword evidence="9" id="KW-0378">Hydrolase</keyword>
<dbReference type="SUPFAM" id="SSF52799">
    <property type="entry name" value="(Phosphotyrosine protein) phosphatases II"/>
    <property type="match status" value="2"/>
</dbReference>
<feature type="domain" description="Tyrosine-protein phosphatase" evidence="15">
    <location>
        <begin position="173"/>
        <end position="325"/>
    </location>
</feature>
<organism evidence="17 18">
    <name type="scientific">Catenaria anguillulae PL171</name>
    <dbReference type="NCBI Taxonomy" id="765915"/>
    <lineage>
        <taxon>Eukaryota</taxon>
        <taxon>Fungi</taxon>
        <taxon>Fungi incertae sedis</taxon>
        <taxon>Blastocladiomycota</taxon>
        <taxon>Blastocladiomycetes</taxon>
        <taxon>Blastocladiales</taxon>
        <taxon>Catenariaceae</taxon>
        <taxon>Catenaria</taxon>
    </lineage>
</organism>
<keyword evidence="10" id="KW-0904">Protein phosphatase</keyword>
<dbReference type="STRING" id="765915.A0A1Y2H965"/>
<evidence type="ECO:0000256" key="8">
    <source>
        <dbReference type="ARBA" id="ARBA00022776"/>
    </source>
</evidence>
<dbReference type="CDD" id="cd14499">
    <property type="entry name" value="CDC14_C"/>
    <property type="match status" value="1"/>
</dbReference>
<dbReference type="SMART" id="SM00195">
    <property type="entry name" value="DSPc"/>
    <property type="match status" value="1"/>
</dbReference>
<evidence type="ECO:0000256" key="11">
    <source>
        <dbReference type="ARBA" id="ARBA00023242"/>
    </source>
</evidence>
<dbReference type="InterPro" id="IPR016130">
    <property type="entry name" value="Tyr_Pase_AS"/>
</dbReference>
<evidence type="ECO:0000256" key="6">
    <source>
        <dbReference type="ARBA" id="ARBA00022553"/>
    </source>
</evidence>
<dbReference type="InterPro" id="IPR020422">
    <property type="entry name" value="TYR_PHOSPHATASE_DUAL_dom"/>
</dbReference>
<dbReference type="EC" id="3.1.3.48" evidence="4"/>
<keyword evidence="7" id="KW-0132">Cell division</keyword>
<keyword evidence="5" id="KW-0963">Cytoplasm</keyword>
<protein>
    <recommendedName>
        <fullName evidence="4">protein-tyrosine-phosphatase</fullName>
        <ecNumber evidence="4">3.1.3.48</ecNumber>
    </recommendedName>
</protein>
<evidence type="ECO:0000256" key="4">
    <source>
        <dbReference type="ARBA" id="ARBA00013064"/>
    </source>
</evidence>
<keyword evidence="18" id="KW-1185">Reference proteome</keyword>
<dbReference type="GO" id="GO:0031981">
    <property type="term" value="C:nuclear lumen"/>
    <property type="evidence" value="ECO:0007669"/>
    <property type="project" value="UniProtKB-ARBA"/>
</dbReference>
<feature type="compositionally biased region" description="Low complexity" evidence="14">
    <location>
        <begin position="337"/>
        <end position="353"/>
    </location>
</feature>
<keyword evidence="12" id="KW-0469">Meiosis</keyword>
<keyword evidence="11" id="KW-0539">Nucleus</keyword>
<dbReference type="CDD" id="cd17657">
    <property type="entry name" value="CDC14_N"/>
    <property type="match status" value="1"/>
</dbReference>
<dbReference type="GO" id="GO:0051301">
    <property type="term" value="P:cell division"/>
    <property type="evidence" value="ECO:0007669"/>
    <property type="project" value="UniProtKB-KW"/>
</dbReference>
<dbReference type="GO" id="GO:0005815">
    <property type="term" value="C:microtubule organizing center"/>
    <property type="evidence" value="ECO:0007669"/>
    <property type="project" value="UniProtKB-ARBA"/>
</dbReference>
<dbReference type="InterPro" id="IPR000387">
    <property type="entry name" value="Tyr_Pase_dom"/>
</dbReference>
<evidence type="ECO:0000256" key="14">
    <source>
        <dbReference type="SAM" id="MobiDB-lite"/>
    </source>
</evidence>
<comment type="caution">
    <text evidence="17">The sequence shown here is derived from an EMBL/GenBank/DDBJ whole genome shotgun (WGS) entry which is preliminary data.</text>
</comment>
<evidence type="ECO:0000256" key="1">
    <source>
        <dbReference type="ARBA" id="ARBA00004123"/>
    </source>
</evidence>
<dbReference type="FunFam" id="3.90.190.10:FF:000038">
    <property type="entry name" value="Tyrosine-protein phosphatase CDC14"/>
    <property type="match status" value="1"/>
</dbReference>
<name>A0A1Y2H965_9FUNG</name>
<dbReference type="GO" id="GO:0000278">
    <property type="term" value="P:mitotic cell cycle"/>
    <property type="evidence" value="ECO:0007669"/>
    <property type="project" value="UniProtKB-ARBA"/>
</dbReference>
<dbReference type="PROSITE" id="PS50056">
    <property type="entry name" value="TYR_PHOSPHATASE_2"/>
    <property type="match status" value="1"/>
</dbReference>
<dbReference type="Pfam" id="PF14671">
    <property type="entry name" value="DSPn"/>
    <property type="match status" value="1"/>
</dbReference>
<evidence type="ECO:0000259" key="15">
    <source>
        <dbReference type="PROSITE" id="PS50054"/>
    </source>
</evidence>
<feature type="region of interest" description="Disordered" evidence="14">
    <location>
        <begin position="460"/>
        <end position="495"/>
    </location>
</feature>
<evidence type="ECO:0000256" key="10">
    <source>
        <dbReference type="ARBA" id="ARBA00022912"/>
    </source>
</evidence>
<keyword evidence="8" id="KW-0498">Mitosis</keyword>
<dbReference type="GO" id="GO:0051321">
    <property type="term" value="P:meiotic cell cycle"/>
    <property type="evidence" value="ECO:0007669"/>
    <property type="project" value="UniProtKB-KW"/>
</dbReference>
<feature type="compositionally biased region" description="Low complexity" evidence="14">
    <location>
        <begin position="463"/>
        <end position="495"/>
    </location>
</feature>
<comment type="subcellular location">
    <subcellularLocation>
        <location evidence="2">Cytoplasm</location>
    </subcellularLocation>
    <subcellularLocation>
        <location evidence="1">Nucleus</location>
    </subcellularLocation>
</comment>
<dbReference type="PROSITE" id="PS00383">
    <property type="entry name" value="TYR_PHOSPHATASE_1"/>
    <property type="match status" value="1"/>
</dbReference>
<feature type="domain" description="Tyrosine specific protein phosphatases" evidence="16">
    <location>
        <begin position="249"/>
        <end position="311"/>
    </location>
</feature>
<evidence type="ECO:0000256" key="3">
    <source>
        <dbReference type="ARBA" id="ARBA00007315"/>
    </source>
</evidence>
<evidence type="ECO:0000259" key="16">
    <source>
        <dbReference type="PROSITE" id="PS50056"/>
    </source>
</evidence>
<evidence type="ECO:0000256" key="2">
    <source>
        <dbReference type="ARBA" id="ARBA00004496"/>
    </source>
</evidence>